<feature type="transmembrane region" description="Helical" evidence="1">
    <location>
        <begin position="46"/>
        <end position="66"/>
    </location>
</feature>
<reference evidence="2 4" key="1">
    <citation type="submission" date="2017-02" db="EMBL/GenBank/DDBJ databases">
        <title>zhang.</title>
        <authorList>
            <person name="Zhang H."/>
        </authorList>
    </citation>
    <scope>NUCLEOTIDE SEQUENCE [LARGE SCALE GENOMIC DNA]</scope>
    <source>
        <strain evidence="2 4">RZS01</strain>
        <plasmid evidence="4">pkna01</plasmid>
        <plasmid evidence="2">pKNA01</plasmid>
    </source>
</reference>
<proteinExistence type="predicted"/>
<feature type="transmembrane region" description="Helical" evidence="1">
    <location>
        <begin position="147"/>
        <end position="170"/>
    </location>
</feature>
<evidence type="ECO:0000313" key="5">
    <source>
        <dbReference type="Proteomes" id="UP000247512"/>
    </source>
</evidence>
<dbReference type="Proteomes" id="UP000247512">
    <property type="component" value="Unassembled WGS sequence"/>
</dbReference>
<dbReference type="AlphaFoldDB" id="A0A9N7CNX1"/>
<accession>A0A9N7CNX1</accession>
<organism evidence="2 4">
    <name type="scientific">Komagataeibacter nataicola</name>
    <dbReference type="NCBI Taxonomy" id="265960"/>
    <lineage>
        <taxon>Bacteria</taxon>
        <taxon>Pseudomonadati</taxon>
        <taxon>Pseudomonadota</taxon>
        <taxon>Alphaproteobacteria</taxon>
        <taxon>Acetobacterales</taxon>
        <taxon>Acetobacteraceae</taxon>
        <taxon>Komagataeibacter</taxon>
    </lineage>
</organism>
<dbReference type="RefSeq" id="WP_078528307.1">
    <property type="nucleotide sequence ID" value="NZ_NIRT01000013.1"/>
</dbReference>
<evidence type="ECO:0000256" key="1">
    <source>
        <dbReference type="SAM" id="Phobius"/>
    </source>
</evidence>
<gene>
    <name evidence="2" type="ORF">B0W47_16580</name>
    <name evidence="3" type="ORF">CDI09_09070</name>
</gene>
<sequence length="222" mass="25656">MMKYYIYEDTMTHEQFTIHTNDNNFARYSIMNFISDDNIGSFRKQAYIVMTIYFAIAMALFGYTGYELVYNLWTGHDTLDEAKQALQGIPSSIGSMSPFMLVLIAIVGFSLFKRLIESTCLLMCGLVAALLSSMGLLWPLVHLVANYPVMMPAIMFLILSANKSATLFYLTTRRIDFNAWFKSGEWFPVTIPLKIMKFRKELKRKQQLAIEYDEFAFVKGRR</sequence>
<dbReference type="KEGG" id="kna:B0W47_16580"/>
<feature type="transmembrane region" description="Helical" evidence="1">
    <location>
        <begin position="119"/>
        <end position="141"/>
    </location>
</feature>
<dbReference type="EMBL" id="CP019876">
    <property type="protein sequence ID" value="AQU89198.1"/>
    <property type="molecule type" value="Genomic_DNA"/>
</dbReference>
<geneLocation type="plasmid" evidence="4">
    <name>pkna01</name>
</geneLocation>
<geneLocation type="plasmid" evidence="2">
    <name>pKNA01</name>
</geneLocation>
<dbReference type="EMBL" id="NIRT01000013">
    <property type="protein sequence ID" value="PYD66288.1"/>
    <property type="molecule type" value="Genomic_DNA"/>
</dbReference>
<name>A0A9N7CNX1_9PROT</name>
<reference evidence="3 5" key="2">
    <citation type="submission" date="2017-06" db="EMBL/GenBank/DDBJ databases">
        <title>A draft genome sequence of Komagataeibacter nataicola LMG 1536.</title>
        <authorList>
            <person name="Skraban J."/>
            <person name="Cleenwerck I."/>
            <person name="Vandamme P."/>
            <person name="Trcek J."/>
        </authorList>
    </citation>
    <scope>NUCLEOTIDE SEQUENCE [LARGE SCALE GENOMIC DNA]</scope>
    <source>
        <strain evidence="3 5">LMG 1536</strain>
    </source>
</reference>
<keyword evidence="1" id="KW-0472">Membrane</keyword>
<keyword evidence="1" id="KW-0812">Transmembrane</keyword>
<protein>
    <submittedName>
        <fullName evidence="2">Uncharacterized protein</fullName>
    </submittedName>
</protein>
<dbReference type="Proteomes" id="UP000189683">
    <property type="component" value="Plasmid pKNA01"/>
</dbReference>
<keyword evidence="5" id="KW-1185">Reference proteome</keyword>
<evidence type="ECO:0000313" key="3">
    <source>
        <dbReference type="EMBL" id="PYD66288.1"/>
    </source>
</evidence>
<evidence type="ECO:0000313" key="2">
    <source>
        <dbReference type="EMBL" id="AQU89198.1"/>
    </source>
</evidence>
<feature type="transmembrane region" description="Helical" evidence="1">
    <location>
        <begin position="93"/>
        <end position="112"/>
    </location>
</feature>
<keyword evidence="1" id="KW-1133">Transmembrane helix</keyword>
<evidence type="ECO:0000313" key="4">
    <source>
        <dbReference type="Proteomes" id="UP000189683"/>
    </source>
</evidence>
<keyword evidence="2" id="KW-0614">Plasmid</keyword>